<gene>
    <name evidence="1" type="ORF">SMIDD28_01235</name>
</gene>
<sequence length="418" mass="49773">MVQKQNRKKQLRKNSREKKIVSIYDYDFEDDLNDFPADIFDDFDVENKNEEIQNRYDAFDIERFATMQYLENFGQASSFQHVLEYTLDLVSHPEKLKPEYRELLEILEEENSSKRQERLEAYIRDYPYSLNGKYAHLVFTIDIFDVGELDRIAALCEEAKAAWKRENFVDYSFIEHKEKLEIFSFAVHYYISHGFFGRALECVQYLIGKRLDTYPPRFINMALCLYNQLFRYDLLQSYYQTAKKFKKVDDVLLFHMSIAEFLRGNRNSAADYFQELRELNPFTDQLFIDIDWVEEIEDLETELETYLPNSKESLQLGMYVLWPFIAQRPFLFEFIMEQVDSNLEEVMEDYNLFATYHLSESPALQGIGYDKIRIFNLELGIQKVEDFSKYTEKELLSLKGIGAVTIRTLKNNGVVFKQ</sequence>
<dbReference type="OrthoDB" id="2209931at2"/>
<reference evidence="1 2" key="1">
    <citation type="submission" date="2016-01" db="EMBL/GenBank/DDBJ databases">
        <title>Highly variable Streptococcus oralis are common among viridans streptococci isolated from primates.</title>
        <authorList>
            <person name="Denapaite D."/>
            <person name="Rieger M."/>
            <person name="Koendgen S."/>
            <person name="Brueckner R."/>
            <person name="Ochigava I."/>
            <person name="Kappeler P."/>
            <person name="Maetz-Rensing K."/>
            <person name="Leendertz F."/>
            <person name="Hakenbeck R."/>
        </authorList>
    </citation>
    <scope>NUCLEOTIDE SEQUENCE [LARGE SCALE GENOMIC DNA]</scope>
    <source>
        <strain evidence="1 2">DD28</strain>
    </source>
</reference>
<name>A0A139Q732_STRMT</name>
<evidence type="ECO:0000313" key="1">
    <source>
        <dbReference type="EMBL" id="KXT98181.1"/>
    </source>
</evidence>
<proteinExistence type="predicted"/>
<dbReference type="PATRIC" id="fig|28037.234.peg.1292"/>
<dbReference type="SUPFAM" id="SSF48452">
    <property type="entry name" value="TPR-like"/>
    <property type="match status" value="1"/>
</dbReference>
<dbReference type="EMBL" id="LQOA01000039">
    <property type="protein sequence ID" value="KXT98181.1"/>
    <property type="molecule type" value="Genomic_DNA"/>
</dbReference>
<evidence type="ECO:0000313" key="2">
    <source>
        <dbReference type="Proteomes" id="UP000070136"/>
    </source>
</evidence>
<dbReference type="InterPro" id="IPR011990">
    <property type="entry name" value="TPR-like_helical_dom_sf"/>
</dbReference>
<organism evidence="1 2">
    <name type="scientific">Streptococcus mitis</name>
    <dbReference type="NCBI Taxonomy" id="28037"/>
    <lineage>
        <taxon>Bacteria</taxon>
        <taxon>Bacillati</taxon>
        <taxon>Bacillota</taxon>
        <taxon>Bacilli</taxon>
        <taxon>Lactobacillales</taxon>
        <taxon>Streptococcaceae</taxon>
        <taxon>Streptococcus</taxon>
        <taxon>Streptococcus mitis group</taxon>
    </lineage>
</organism>
<dbReference type="Proteomes" id="UP000070136">
    <property type="component" value="Unassembled WGS sequence"/>
</dbReference>
<evidence type="ECO:0008006" key="3">
    <source>
        <dbReference type="Google" id="ProtNLM"/>
    </source>
</evidence>
<comment type="caution">
    <text evidence="1">The sequence shown here is derived from an EMBL/GenBank/DDBJ whole genome shotgun (WGS) entry which is preliminary data.</text>
</comment>
<dbReference type="AlphaFoldDB" id="A0A139Q732"/>
<accession>A0A139Q732</accession>
<dbReference type="RefSeq" id="WP_061425311.1">
    <property type="nucleotide sequence ID" value="NZ_KQ970263.1"/>
</dbReference>
<protein>
    <recommendedName>
        <fullName evidence="3">Helix-hairpin-helix domain-containing protein</fullName>
    </recommendedName>
</protein>